<dbReference type="EMBL" id="CABM01000001">
    <property type="protein sequence ID" value="CBH95146.1"/>
    <property type="molecule type" value="Genomic_DNA"/>
</dbReference>
<keyword evidence="1" id="KW-1133">Transmembrane helix</keyword>
<sequence>MLAQFLADLVVLVHALFVLWVVLGGLLVLRRPRLAWLHLPALAWGVLVEWAGLMCPLTVLQNALLHQAHQAGYSGGFITHYLLAALYPDGLTRPIQWALGTGLFALNGIVYAILARRLGRLAPVGPDQD</sequence>
<dbReference type="AlphaFoldDB" id="E6PJP5"/>
<evidence type="ECO:0008006" key="3">
    <source>
        <dbReference type="Google" id="ProtNLM"/>
    </source>
</evidence>
<dbReference type="Pfam" id="PF10861">
    <property type="entry name" value="DUF2784"/>
    <property type="match status" value="1"/>
</dbReference>
<accession>E6PJP5</accession>
<keyword evidence="1" id="KW-0472">Membrane</keyword>
<keyword evidence="1" id="KW-0812">Transmembrane</keyword>
<evidence type="ECO:0000313" key="2">
    <source>
        <dbReference type="EMBL" id="CBH95146.1"/>
    </source>
</evidence>
<name>E6PJP5_9ZZZZ</name>
<proteinExistence type="predicted"/>
<evidence type="ECO:0000256" key="1">
    <source>
        <dbReference type="SAM" id="Phobius"/>
    </source>
</evidence>
<feature type="transmembrane region" description="Helical" evidence="1">
    <location>
        <begin position="6"/>
        <end position="29"/>
    </location>
</feature>
<organism evidence="2">
    <name type="scientific">mine drainage metagenome</name>
    <dbReference type="NCBI Taxonomy" id="410659"/>
    <lineage>
        <taxon>unclassified sequences</taxon>
        <taxon>metagenomes</taxon>
        <taxon>ecological metagenomes</taxon>
    </lineage>
</organism>
<gene>
    <name evidence="2" type="ORF">CARN2_0533</name>
</gene>
<feature type="transmembrane region" description="Helical" evidence="1">
    <location>
        <begin position="95"/>
        <end position="114"/>
    </location>
</feature>
<protein>
    <recommendedName>
        <fullName evidence="3">DUF2784 domain-containing protein</fullName>
    </recommendedName>
</protein>
<reference evidence="2" key="1">
    <citation type="submission" date="2009-10" db="EMBL/GenBank/DDBJ databases">
        <title>Diversity of trophic interactions inside an arsenic-rich microbial ecosystem.</title>
        <authorList>
            <person name="Bertin P.N."/>
            <person name="Heinrich-Salmeron A."/>
            <person name="Pelletier E."/>
            <person name="Goulhen-Chollet F."/>
            <person name="Arsene-Ploetze F."/>
            <person name="Gallien S."/>
            <person name="Calteau A."/>
            <person name="Vallenet D."/>
            <person name="Casiot C."/>
            <person name="Chane-Woon-Ming B."/>
            <person name="Giloteaux L."/>
            <person name="Barakat M."/>
            <person name="Bonnefoy V."/>
            <person name="Bruneel O."/>
            <person name="Chandler M."/>
            <person name="Cleiss J."/>
            <person name="Duran R."/>
            <person name="Elbaz-Poulichet F."/>
            <person name="Fonknechten N."/>
            <person name="Lauga B."/>
            <person name="Mornico D."/>
            <person name="Ortet P."/>
            <person name="Schaeffer C."/>
            <person name="Siguier P."/>
            <person name="Alexander Thil Smith A."/>
            <person name="Van Dorsselaer A."/>
            <person name="Weissenbach J."/>
            <person name="Medigue C."/>
            <person name="Le Paslier D."/>
        </authorList>
    </citation>
    <scope>NUCLEOTIDE SEQUENCE</scope>
</reference>
<feature type="transmembrane region" description="Helical" evidence="1">
    <location>
        <begin position="41"/>
        <end position="60"/>
    </location>
</feature>
<comment type="caution">
    <text evidence="2">The sequence shown here is derived from an EMBL/GenBank/DDBJ whole genome shotgun (WGS) entry which is preliminary data.</text>
</comment>
<dbReference type="InterPro" id="IPR021218">
    <property type="entry name" value="DUF2784"/>
</dbReference>